<feature type="domain" description="4Fe-4S ferredoxin-type" evidence="6">
    <location>
        <begin position="14"/>
        <end position="44"/>
    </location>
</feature>
<evidence type="ECO:0000256" key="1">
    <source>
        <dbReference type="ARBA" id="ARBA00022485"/>
    </source>
</evidence>
<sequence>MGAIHLKLNETELSKLRLFADRCVDCGLCLKGCTMSDELRDGPKNVISRFLTEGTIDDDWAFRCSLCGYCSTVCPTGADLRSVMIALREASCKKPPLRMKKIFAGVLLFQFMATWRYMGTPPVFPKKRGKRLFFPGCAMASSDPELALKTWRALISMDPDMGIMVDCCGTPASSLGRRDIFERIRGRLEKTLTVWGVEEIIVACPNCLKALSSLPVKVTPVWGYLENTISGLQALEGKEAMFHAPCPLRDENRELAEVERLARTLFPSIRTKPYGANGGMCCGAGGMVPIVHPKTFSDWSRRISDYRKDGEIVLCCCQSCVDAMGGRDADVIHLLRAMLGGEAPPPPTSLGRWINRRKLRRAILGKQNWRGSL</sequence>
<accession>A0A1X7JFA6</accession>
<dbReference type="GO" id="GO:0005886">
    <property type="term" value="C:plasma membrane"/>
    <property type="evidence" value="ECO:0007669"/>
    <property type="project" value="TreeGrafter"/>
</dbReference>
<dbReference type="InterPro" id="IPR017896">
    <property type="entry name" value="4Fe4S_Fe-S-bd"/>
</dbReference>
<dbReference type="AlphaFoldDB" id="A0A1X7JFA6"/>
<dbReference type="EMBL" id="FXBB01000011">
    <property type="protein sequence ID" value="SMG25862.1"/>
    <property type="molecule type" value="Genomic_DNA"/>
</dbReference>
<evidence type="ECO:0000256" key="4">
    <source>
        <dbReference type="ARBA" id="ARBA00023004"/>
    </source>
</evidence>
<evidence type="ECO:0000259" key="6">
    <source>
        <dbReference type="PROSITE" id="PS51379"/>
    </source>
</evidence>
<evidence type="ECO:0000256" key="3">
    <source>
        <dbReference type="ARBA" id="ARBA00023002"/>
    </source>
</evidence>
<dbReference type="PROSITE" id="PS51379">
    <property type="entry name" value="4FE4S_FER_2"/>
    <property type="match status" value="2"/>
</dbReference>
<gene>
    <name evidence="7" type="ORF">SAMN06275492_1113</name>
</gene>
<dbReference type="Proteomes" id="UP000193355">
    <property type="component" value="Unassembled WGS sequence"/>
</dbReference>
<keyword evidence="5" id="KW-0411">Iron-sulfur</keyword>
<name>A0A1X7JFA6_9BACT</name>
<dbReference type="Pfam" id="PF02754">
    <property type="entry name" value="CCG"/>
    <property type="match status" value="2"/>
</dbReference>
<dbReference type="STRING" id="561720.SAMN06275492_1113"/>
<dbReference type="Gene3D" id="1.10.1060.10">
    <property type="entry name" value="Alpha-helical ferredoxin"/>
    <property type="match status" value="1"/>
</dbReference>
<reference evidence="8" key="1">
    <citation type="submission" date="2017-04" db="EMBL/GenBank/DDBJ databases">
        <authorList>
            <person name="Varghese N."/>
            <person name="Submissions S."/>
        </authorList>
    </citation>
    <scope>NUCLEOTIDE SEQUENCE [LARGE SCALE GENOMIC DNA]</scope>
    <source>
        <strain evidence="8">USBA 82</strain>
    </source>
</reference>
<keyword evidence="8" id="KW-1185">Reference proteome</keyword>
<dbReference type="GO" id="GO:0046872">
    <property type="term" value="F:metal ion binding"/>
    <property type="evidence" value="ECO:0007669"/>
    <property type="project" value="UniProtKB-KW"/>
</dbReference>
<dbReference type="Pfam" id="PF13534">
    <property type="entry name" value="Fer4_17"/>
    <property type="match status" value="1"/>
</dbReference>
<organism evidence="7 8">
    <name type="scientific">Dethiosulfovibrio salsuginis</name>
    <dbReference type="NCBI Taxonomy" id="561720"/>
    <lineage>
        <taxon>Bacteria</taxon>
        <taxon>Thermotogati</taxon>
        <taxon>Synergistota</taxon>
        <taxon>Synergistia</taxon>
        <taxon>Synergistales</taxon>
        <taxon>Dethiosulfovibrionaceae</taxon>
        <taxon>Dethiosulfovibrio</taxon>
    </lineage>
</organism>
<dbReference type="RefSeq" id="WP_268753284.1">
    <property type="nucleotide sequence ID" value="NZ_FXBB01000011.1"/>
</dbReference>
<dbReference type="PROSITE" id="PS00198">
    <property type="entry name" value="4FE4S_FER_1"/>
    <property type="match status" value="1"/>
</dbReference>
<dbReference type="GO" id="GO:0016491">
    <property type="term" value="F:oxidoreductase activity"/>
    <property type="evidence" value="ECO:0007669"/>
    <property type="project" value="UniProtKB-KW"/>
</dbReference>
<dbReference type="InterPro" id="IPR017900">
    <property type="entry name" value="4Fe4S_Fe_S_CS"/>
</dbReference>
<evidence type="ECO:0000313" key="7">
    <source>
        <dbReference type="EMBL" id="SMG25862.1"/>
    </source>
</evidence>
<dbReference type="InterPro" id="IPR004017">
    <property type="entry name" value="Cys_rich_dom"/>
</dbReference>
<keyword evidence="3" id="KW-0560">Oxidoreductase</keyword>
<keyword evidence="2" id="KW-0479">Metal-binding</keyword>
<protein>
    <submittedName>
        <fullName evidence="7">Fe-S oxidoreductase</fullName>
    </submittedName>
</protein>
<dbReference type="InterPro" id="IPR009051">
    <property type="entry name" value="Helical_ferredxn"/>
</dbReference>
<evidence type="ECO:0000313" key="8">
    <source>
        <dbReference type="Proteomes" id="UP000193355"/>
    </source>
</evidence>
<evidence type="ECO:0000256" key="2">
    <source>
        <dbReference type="ARBA" id="ARBA00022723"/>
    </source>
</evidence>
<feature type="domain" description="4Fe-4S ferredoxin-type" evidence="6">
    <location>
        <begin position="52"/>
        <end position="78"/>
    </location>
</feature>
<dbReference type="InterPro" id="IPR051460">
    <property type="entry name" value="HdrC_iron-sulfur_subunit"/>
</dbReference>
<keyword evidence="1" id="KW-0004">4Fe-4S</keyword>
<dbReference type="PANTHER" id="PTHR43255:SF1">
    <property type="entry name" value="IRON-SULFUR-BINDING OXIDOREDUCTASE FADF-RELATED"/>
    <property type="match status" value="1"/>
</dbReference>
<keyword evidence="4" id="KW-0408">Iron</keyword>
<proteinExistence type="predicted"/>
<dbReference type="SUPFAM" id="SSF46548">
    <property type="entry name" value="alpha-helical ferredoxin"/>
    <property type="match status" value="1"/>
</dbReference>
<evidence type="ECO:0000256" key="5">
    <source>
        <dbReference type="ARBA" id="ARBA00023014"/>
    </source>
</evidence>
<dbReference type="PANTHER" id="PTHR43255">
    <property type="entry name" value="IRON-SULFUR-BINDING OXIDOREDUCTASE FADF-RELATED-RELATED"/>
    <property type="match status" value="1"/>
</dbReference>
<dbReference type="GO" id="GO:0051539">
    <property type="term" value="F:4 iron, 4 sulfur cluster binding"/>
    <property type="evidence" value="ECO:0007669"/>
    <property type="project" value="UniProtKB-KW"/>
</dbReference>